<name>A0A9P6DQX4_9AGAM</name>
<feature type="region of interest" description="Disordered" evidence="1">
    <location>
        <begin position="24"/>
        <end position="97"/>
    </location>
</feature>
<proteinExistence type="predicted"/>
<evidence type="ECO:0000256" key="1">
    <source>
        <dbReference type="SAM" id="MobiDB-lite"/>
    </source>
</evidence>
<sequence length="187" mass="21179">MTFESKLPYYGLGFCLNLHQQNEELPNENEQPNGNGWPNGDCQMNPPPKTTAHQAQPAKDPVLNETPPHSPHGHTNPPSIPLPPDSNPMNNDLRMTSCQMRPPHMMKTTPNEDMKQHNAKNHTSHTHQSRCGNFLRYSSDPTAHTYLQPIPSPCEHDPPSTNLLTKTHNPTEYKQQPPIEYQGREWG</sequence>
<accession>A0A9P6DQX4</accession>
<evidence type="ECO:0000313" key="2">
    <source>
        <dbReference type="EMBL" id="KAF9511566.1"/>
    </source>
</evidence>
<feature type="region of interest" description="Disordered" evidence="1">
    <location>
        <begin position="148"/>
        <end position="187"/>
    </location>
</feature>
<dbReference type="AlphaFoldDB" id="A0A9P6DQX4"/>
<evidence type="ECO:0000313" key="3">
    <source>
        <dbReference type="Proteomes" id="UP000886523"/>
    </source>
</evidence>
<dbReference type="EMBL" id="MU128998">
    <property type="protein sequence ID" value="KAF9511566.1"/>
    <property type="molecule type" value="Genomic_DNA"/>
</dbReference>
<organism evidence="2 3">
    <name type="scientific">Hydnum rufescens UP504</name>
    <dbReference type="NCBI Taxonomy" id="1448309"/>
    <lineage>
        <taxon>Eukaryota</taxon>
        <taxon>Fungi</taxon>
        <taxon>Dikarya</taxon>
        <taxon>Basidiomycota</taxon>
        <taxon>Agaricomycotina</taxon>
        <taxon>Agaricomycetes</taxon>
        <taxon>Cantharellales</taxon>
        <taxon>Hydnaceae</taxon>
        <taxon>Hydnum</taxon>
    </lineage>
</organism>
<gene>
    <name evidence="2" type="ORF">BS47DRAFT_1363714</name>
</gene>
<protein>
    <submittedName>
        <fullName evidence="2">Uncharacterized protein</fullName>
    </submittedName>
</protein>
<reference evidence="2" key="1">
    <citation type="journal article" date="2020" name="Nat. Commun.">
        <title>Large-scale genome sequencing of mycorrhizal fungi provides insights into the early evolution of symbiotic traits.</title>
        <authorList>
            <person name="Miyauchi S."/>
            <person name="Kiss E."/>
            <person name="Kuo A."/>
            <person name="Drula E."/>
            <person name="Kohler A."/>
            <person name="Sanchez-Garcia M."/>
            <person name="Morin E."/>
            <person name="Andreopoulos B."/>
            <person name="Barry K.W."/>
            <person name="Bonito G."/>
            <person name="Buee M."/>
            <person name="Carver A."/>
            <person name="Chen C."/>
            <person name="Cichocki N."/>
            <person name="Clum A."/>
            <person name="Culley D."/>
            <person name="Crous P.W."/>
            <person name="Fauchery L."/>
            <person name="Girlanda M."/>
            <person name="Hayes R.D."/>
            <person name="Keri Z."/>
            <person name="LaButti K."/>
            <person name="Lipzen A."/>
            <person name="Lombard V."/>
            <person name="Magnuson J."/>
            <person name="Maillard F."/>
            <person name="Murat C."/>
            <person name="Nolan M."/>
            <person name="Ohm R.A."/>
            <person name="Pangilinan J."/>
            <person name="Pereira M.F."/>
            <person name="Perotto S."/>
            <person name="Peter M."/>
            <person name="Pfister S."/>
            <person name="Riley R."/>
            <person name="Sitrit Y."/>
            <person name="Stielow J.B."/>
            <person name="Szollosi G."/>
            <person name="Zifcakova L."/>
            <person name="Stursova M."/>
            <person name="Spatafora J.W."/>
            <person name="Tedersoo L."/>
            <person name="Vaario L.M."/>
            <person name="Yamada A."/>
            <person name="Yan M."/>
            <person name="Wang P."/>
            <person name="Xu J."/>
            <person name="Bruns T."/>
            <person name="Baldrian P."/>
            <person name="Vilgalys R."/>
            <person name="Dunand C."/>
            <person name="Henrissat B."/>
            <person name="Grigoriev I.V."/>
            <person name="Hibbett D."/>
            <person name="Nagy L.G."/>
            <person name="Martin F.M."/>
        </authorList>
    </citation>
    <scope>NUCLEOTIDE SEQUENCE</scope>
    <source>
        <strain evidence="2">UP504</strain>
    </source>
</reference>
<dbReference type="Proteomes" id="UP000886523">
    <property type="component" value="Unassembled WGS sequence"/>
</dbReference>
<feature type="compositionally biased region" description="Low complexity" evidence="1">
    <location>
        <begin position="24"/>
        <end position="40"/>
    </location>
</feature>
<keyword evidence="3" id="KW-1185">Reference proteome</keyword>
<comment type="caution">
    <text evidence="2">The sequence shown here is derived from an EMBL/GenBank/DDBJ whole genome shotgun (WGS) entry which is preliminary data.</text>
</comment>
<feature type="compositionally biased region" description="Polar residues" evidence="1">
    <location>
        <begin position="159"/>
        <end position="174"/>
    </location>
</feature>